<keyword evidence="2" id="KW-1185">Reference proteome</keyword>
<organism evidence="1 2">
    <name type="scientific">Mycena venus</name>
    <dbReference type="NCBI Taxonomy" id="2733690"/>
    <lineage>
        <taxon>Eukaryota</taxon>
        <taxon>Fungi</taxon>
        <taxon>Dikarya</taxon>
        <taxon>Basidiomycota</taxon>
        <taxon>Agaricomycotina</taxon>
        <taxon>Agaricomycetes</taxon>
        <taxon>Agaricomycetidae</taxon>
        <taxon>Agaricales</taxon>
        <taxon>Marasmiineae</taxon>
        <taxon>Mycenaceae</taxon>
        <taxon>Mycena</taxon>
    </lineage>
</organism>
<gene>
    <name evidence="1" type="ORF">MVEN_01693600</name>
</gene>
<dbReference type="OrthoDB" id="2251794at2759"/>
<reference evidence="1" key="1">
    <citation type="submission" date="2020-05" db="EMBL/GenBank/DDBJ databases">
        <title>Mycena genomes resolve the evolution of fungal bioluminescence.</title>
        <authorList>
            <person name="Tsai I.J."/>
        </authorList>
    </citation>
    <scope>NUCLEOTIDE SEQUENCE</scope>
    <source>
        <strain evidence="1">CCC161011</strain>
    </source>
</reference>
<name>A0A8H6XP59_9AGAR</name>
<dbReference type="EMBL" id="JACAZI010000015">
    <property type="protein sequence ID" value="KAF7344041.1"/>
    <property type="molecule type" value="Genomic_DNA"/>
</dbReference>
<accession>A0A8H6XP59</accession>
<comment type="caution">
    <text evidence="1">The sequence shown here is derived from an EMBL/GenBank/DDBJ whole genome shotgun (WGS) entry which is preliminary data.</text>
</comment>
<evidence type="ECO:0000313" key="1">
    <source>
        <dbReference type="EMBL" id="KAF7344041.1"/>
    </source>
</evidence>
<dbReference type="AlphaFoldDB" id="A0A8H6XP59"/>
<evidence type="ECO:0000313" key="2">
    <source>
        <dbReference type="Proteomes" id="UP000620124"/>
    </source>
</evidence>
<dbReference type="Proteomes" id="UP000620124">
    <property type="component" value="Unassembled WGS sequence"/>
</dbReference>
<proteinExistence type="predicted"/>
<protein>
    <submittedName>
        <fullName evidence="1">NLPC-P60 domain-containing protein</fullName>
    </submittedName>
</protein>
<sequence length="87" mass="9228">MASAQTVLNGPCKGGDLAPGVGACVHTSTCNAHHGTIIKNLCPGTDDDVHCCTDWDAPKCQARSGTHNPLDLLPINYLIVLRFMPWA</sequence>